<keyword evidence="4" id="KW-1185">Reference proteome</keyword>
<dbReference type="EMBL" id="JAEAOA010000567">
    <property type="protein sequence ID" value="KAK3598868.1"/>
    <property type="molecule type" value="Genomic_DNA"/>
</dbReference>
<proteinExistence type="predicted"/>
<feature type="chain" id="PRO_5042115057" evidence="2">
    <location>
        <begin position="26"/>
        <end position="190"/>
    </location>
</feature>
<accession>A0AAE0SWK7</accession>
<keyword evidence="1" id="KW-0812">Transmembrane</keyword>
<protein>
    <submittedName>
        <fullName evidence="3">Uncharacterized protein</fullName>
    </submittedName>
</protein>
<dbReference type="AlphaFoldDB" id="A0AAE0SWK7"/>
<organism evidence="3 4">
    <name type="scientific">Potamilus streckersoni</name>
    <dbReference type="NCBI Taxonomy" id="2493646"/>
    <lineage>
        <taxon>Eukaryota</taxon>
        <taxon>Metazoa</taxon>
        <taxon>Spiralia</taxon>
        <taxon>Lophotrochozoa</taxon>
        <taxon>Mollusca</taxon>
        <taxon>Bivalvia</taxon>
        <taxon>Autobranchia</taxon>
        <taxon>Heteroconchia</taxon>
        <taxon>Palaeoheterodonta</taxon>
        <taxon>Unionida</taxon>
        <taxon>Unionoidea</taxon>
        <taxon>Unionidae</taxon>
        <taxon>Ambleminae</taxon>
        <taxon>Lampsilini</taxon>
        <taxon>Potamilus</taxon>
    </lineage>
</organism>
<feature type="transmembrane region" description="Helical" evidence="1">
    <location>
        <begin position="124"/>
        <end position="148"/>
    </location>
</feature>
<name>A0AAE0SWK7_9BIVA</name>
<dbReference type="Proteomes" id="UP001195483">
    <property type="component" value="Unassembled WGS sequence"/>
</dbReference>
<feature type="signal peptide" evidence="2">
    <location>
        <begin position="1"/>
        <end position="25"/>
    </location>
</feature>
<reference evidence="3" key="2">
    <citation type="journal article" date="2021" name="Genome Biol. Evol.">
        <title>Developing a high-quality reference genome for a parasitic bivalve with doubly uniparental inheritance (Bivalvia: Unionida).</title>
        <authorList>
            <person name="Smith C.H."/>
        </authorList>
    </citation>
    <scope>NUCLEOTIDE SEQUENCE</scope>
    <source>
        <strain evidence="3">CHS0354</strain>
        <tissue evidence="3">Mantle</tissue>
    </source>
</reference>
<evidence type="ECO:0000313" key="3">
    <source>
        <dbReference type="EMBL" id="KAK3598868.1"/>
    </source>
</evidence>
<keyword evidence="2" id="KW-0732">Signal</keyword>
<sequence length="190" mass="20848">MMTWTRLSLFMAVLLNVIIPRIVSCCQSAKDCGRMSSCENSTCSCPNGYKLHNERDCANSNCINITDCLECSDADTCKRCAYFIEESTQKCLTTCAGEAKVVYKGDIEGTVCTASNSKSNNMEIIIGVVVGVSSGLVLFAIFVIAFCCHMKRKRGNVNLQQRHYQEGMLAGKIKQVSVFDNNGFDSDSVL</sequence>
<evidence type="ECO:0000256" key="2">
    <source>
        <dbReference type="SAM" id="SignalP"/>
    </source>
</evidence>
<reference evidence="3" key="3">
    <citation type="submission" date="2023-05" db="EMBL/GenBank/DDBJ databases">
        <authorList>
            <person name="Smith C.H."/>
        </authorList>
    </citation>
    <scope>NUCLEOTIDE SEQUENCE</scope>
    <source>
        <strain evidence="3">CHS0354</strain>
        <tissue evidence="3">Mantle</tissue>
    </source>
</reference>
<evidence type="ECO:0000256" key="1">
    <source>
        <dbReference type="SAM" id="Phobius"/>
    </source>
</evidence>
<comment type="caution">
    <text evidence="3">The sequence shown here is derived from an EMBL/GenBank/DDBJ whole genome shotgun (WGS) entry which is preliminary data.</text>
</comment>
<keyword evidence="1" id="KW-1133">Transmembrane helix</keyword>
<evidence type="ECO:0000313" key="4">
    <source>
        <dbReference type="Proteomes" id="UP001195483"/>
    </source>
</evidence>
<gene>
    <name evidence="3" type="ORF">CHS0354_008616</name>
</gene>
<keyword evidence="1" id="KW-0472">Membrane</keyword>
<reference evidence="3" key="1">
    <citation type="journal article" date="2021" name="Genome Biol. Evol.">
        <title>A High-Quality Reference Genome for a Parasitic Bivalve with Doubly Uniparental Inheritance (Bivalvia: Unionida).</title>
        <authorList>
            <person name="Smith C.H."/>
        </authorList>
    </citation>
    <scope>NUCLEOTIDE SEQUENCE</scope>
    <source>
        <strain evidence="3">CHS0354</strain>
    </source>
</reference>